<evidence type="ECO:0000256" key="3">
    <source>
        <dbReference type="ARBA" id="ARBA00022723"/>
    </source>
</evidence>
<evidence type="ECO:0000256" key="1">
    <source>
        <dbReference type="ARBA" id="ARBA00004123"/>
    </source>
</evidence>
<evidence type="ECO:0000256" key="11">
    <source>
        <dbReference type="ARBA" id="ARBA00023125"/>
    </source>
</evidence>
<dbReference type="Pfam" id="PF24626">
    <property type="entry name" value="SH3_Tf2-1"/>
    <property type="match status" value="1"/>
</dbReference>
<evidence type="ECO:0000256" key="9">
    <source>
        <dbReference type="ARBA" id="ARBA00022918"/>
    </source>
</evidence>
<dbReference type="Gene3D" id="1.10.340.70">
    <property type="match status" value="1"/>
</dbReference>
<dbReference type="GO" id="GO:0003677">
    <property type="term" value="F:DNA binding"/>
    <property type="evidence" value="ECO:0007669"/>
    <property type="project" value="UniProtKB-KW"/>
</dbReference>
<dbReference type="PANTHER" id="PTHR37984:SF5">
    <property type="entry name" value="PROTEIN NYNRIN-LIKE"/>
    <property type="match status" value="1"/>
</dbReference>
<keyword evidence="12" id="KW-0233">DNA recombination</keyword>
<dbReference type="PROSITE" id="PS50994">
    <property type="entry name" value="INTEGRASE"/>
    <property type="match status" value="1"/>
</dbReference>
<reference evidence="18" key="1">
    <citation type="submission" date="2020-09" db="EMBL/GenBank/DDBJ databases">
        <title>Comparative genome analyses of four rice-infecting Rhizoctonia solani isolates reveal extensive enrichment of homogalacturonan modification genes.</title>
        <authorList>
            <person name="Lee D.-Y."/>
            <person name="Jeon J."/>
            <person name="Kim K.-T."/>
            <person name="Cheong K."/>
            <person name="Song H."/>
            <person name="Choi G."/>
            <person name="Ko J."/>
            <person name="Opiyo S.O."/>
            <person name="Zuo S."/>
            <person name="Madhav S."/>
            <person name="Lee Y.-H."/>
            <person name="Wang G.-L."/>
        </authorList>
    </citation>
    <scope>NUCLEOTIDE SEQUENCE</scope>
    <source>
        <strain evidence="18">AG1-IA B2</strain>
    </source>
</reference>
<dbReference type="Pfam" id="PF17921">
    <property type="entry name" value="Integrase_H2C2"/>
    <property type="match status" value="1"/>
</dbReference>
<dbReference type="PROSITE" id="PS00598">
    <property type="entry name" value="CHROMO_1"/>
    <property type="match status" value="1"/>
</dbReference>
<name>A0A8H7ID96_9AGAM</name>
<evidence type="ECO:0000256" key="2">
    <source>
        <dbReference type="ARBA" id="ARBA00022670"/>
    </source>
</evidence>
<evidence type="ECO:0000256" key="5">
    <source>
        <dbReference type="ARBA" id="ARBA00022801"/>
    </source>
</evidence>
<dbReference type="InterPro" id="IPR043502">
    <property type="entry name" value="DNA/RNA_pol_sf"/>
</dbReference>
<keyword evidence="4" id="KW-0064">Aspartyl protease</keyword>
<keyword evidence="2" id="KW-0645">Protease</keyword>
<dbReference type="Gene3D" id="3.30.420.10">
    <property type="entry name" value="Ribonuclease H-like superfamily/Ribonuclease H"/>
    <property type="match status" value="2"/>
</dbReference>
<evidence type="ECO:0000256" key="7">
    <source>
        <dbReference type="ARBA" id="ARBA00022884"/>
    </source>
</evidence>
<dbReference type="Pfam" id="PF00385">
    <property type="entry name" value="Chromo"/>
    <property type="match status" value="1"/>
</dbReference>
<dbReference type="CDD" id="cd09274">
    <property type="entry name" value="RNase_HI_RT_Ty3"/>
    <property type="match status" value="1"/>
</dbReference>
<sequence length="819" mass="92224">MDNQLFCKASKCTFHVTSVEYLGIIVSDKGFSLDKLKIQAVQEWPVPTKAVTQPGQERHAVEMDIKEQEAFQGLKDAITNAPVLCHANPSKPYFLETDASGAALGSILSQQQEDGCLHPLGFLSELFKGAEQNYNTHNKELLAIIQSFEYWRIFLEGTLHPITVFTDHRNLEYWKESRTFNCCHAQWHLLLAGYNFQIVYQPGKQSGKPDALSCHSDHADIPPADQTMLPDPIFANVALVTPKKELQRQIKASLDQDESLEEILQFLQNKSKAPPSIKCAFKDYEMEAGLLFYQGRIVVPDVGTLRTDLLRIFHNSPLAGHPGRQRTLELVSRTYYWPGIRANTYWHVDSCEICQRIRKPKYASIPPQPLELPSRPWQHVSYNMIVDLPKDGSNNSILVIVDSFTKYVILVECSKKLKAPELADLFLRHVWKRYGMPEKTVSDRGQGLLRDKPEGLVKWLPMAEFAYNNAVHSSTGKSPFKALYGWEPSLTPSNVPTDVPEADNLATQMEAQWREIESALWQSKTRMVAGETGEPLEFEIGEEAWLDARNMKLKTLSPKLTKQRLGPFKVTEKISNWAYHLELPPTMRIHNVFYVGLLSKVKRDKKRNFKNRPPPVTVDGEEEYKVEGITDAEEREGKWFFRVKWKGYSLEENTWEPQENLKNAGKILKRYKEDMKRKALGAAKALRGGAVTATLLKAILALTNQVGSLQAQISSQGQQLAELKAICKESANLLGNKDQGKQTQPGPLTGPTTPPTHTGGETNTPGTVRPGLKAPFRPSRGTGFDSKEEEEPRRTPKKEHMGTPKPSLSSLTPSIPGPQ</sequence>
<proteinExistence type="predicted"/>
<evidence type="ECO:0000313" key="18">
    <source>
        <dbReference type="EMBL" id="KAF8755010.1"/>
    </source>
</evidence>
<evidence type="ECO:0000256" key="6">
    <source>
        <dbReference type="ARBA" id="ARBA00022842"/>
    </source>
</evidence>
<gene>
    <name evidence="18" type="ORF">RHS01_05558</name>
</gene>
<dbReference type="GO" id="GO:0005634">
    <property type="term" value="C:nucleus"/>
    <property type="evidence" value="ECO:0007669"/>
    <property type="project" value="UniProtKB-SubCell"/>
</dbReference>
<evidence type="ECO:0000256" key="4">
    <source>
        <dbReference type="ARBA" id="ARBA00022750"/>
    </source>
</evidence>
<dbReference type="InterPro" id="IPR041577">
    <property type="entry name" value="RT_RNaseH_2"/>
</dbReference>
<dbReference type="GO" id="GO:0003723">
    <property type="term" value="F:RNA binding"/>
    <property type="evidence" value="ECO:0007669"/>
    <property type="project" value="UniProtKB-KW"/>
</dbReference>
<keyword evidence="10" id="KW-0548">Nucleotidyltransferase</keyword>
<evidence type="ECO:0000259" key="16">
    <source>
        <dbReference type="PROSITE" id="PS50013"/>
    </source>
</evidence>
<dbReference type="InterPro" id="IPR000953">
    <property type="entry name" value="Chromo/chromo_shadow_dom"/>
</dbReference>
<keyword evidence="13" id="KW-0539">Nucleus</keyword>
<feature type="compositionally biased region" description="Basic and acidic residues" evidence="15">
    <location>
        <begin position="790"/>
        <end position="802"/>
    </location>
</feature>
<dbReference type="InterPro" id="IPR041588">
    <property type="entry name" value="Integrase_H2C2"/>
</dbReference>
<keyword evidence="10" id="KW-0808">Transferase</keyword>
<feature type="domain" description="Integrase catalytic" evidence="17">
    <location>
        <begin position="365"/>
        <end position="575"/>
    </location>
</feature>
<dbReference type="GO" id="GO:0006338">
    <property type="term" value="P:chromatin remodeling"/>
    <property type="evidence" value="ECO:0007669"/>
    <property type="project" value="UniProtKB-ARBA"/>
</dbReference>
<evidence type="ECO:0000256" key="13">
    <source>
        <dbReference type="ARBA" id="ARBA00023242"/>
    </source>
</evidence>
<evidence type="ECO:0000256" key="15">
    <source>
        <dbReference type="SAM" id="MobiDB-lite"/>
    </source>
</evidence>
<dbReference type="Proteomes" id="UP000614334">
    <property type="component" value="Unassembled WGS sequence"/>
</dbReference>
<keyword evidence="8" id="KW-0229">DNA integration</keyword>
<organism evidence="18 19">
    <name type="scientific">Rhizoctonia solani</name>
    <dbReference type="NCBI Taxonomy" id="456999"/>
    <lineage>
        <taxon>Eukaryota</taxon>
        <taxon>Fungi</taxon>
        <taxon>Dikarya</taxon>
        <taxon>Basidiomycota</taxon>
        <taxon>Agaricomycotina</taxon>
        <taxon>Agaricomycetes</taxon>
        <taxon>Cantharellales</taxon>
        <taxon>Ceratobasidiaceae</taxon>
        <taxon>Rhizoctonia</taxon>
    </lineage>
</organism>
<dbReference type="GO" id="GO:0003964">
    <property type="term" value="F:RNA-directed DNA polymerase activity"/>
    <property type="evidence" value="ECO:0007669"/>
    <property type="project" value="UniProtKB-KW"/>
</dbReference>
<accession>A0A8H7ID96</accession>
<dbReference type="GO" id="GO:0015074">
    <property type="term" value="P:DNA integration"/>
    <property type="evidence" value="ECO:0007669"/>
    <property type="project" value="UniProtKB-KW"/>
</dbReference>
<dbReference type="InterPro" id="IPR012337">
    <property type="entry name" value="RNaseH-like_sf"/>
</dbReference>
<feature type="domain" description="Chromo" evidence="16">
    <location>
        <begin position="624"/>
        <end position="673"/>
    </location>
</feature>
<keyword evidence="9" id="KW-0695">RNA-directed DNA polymerase</keyword>
<dbReference type="SUPFAM" id="SSF54160">
    <property type="entry name" value="Chromo domain-like"/>
    <property type="match status" value="1"/>
</dbReference>
<feature type="compositionally biased region" description="Low complexity" evidence="15">
    <location>
        <begin position="803"/>
        <end position="819"/>
    </location>
</feature>
<comment type="caution">
    <text evidence="18">The sequence shown here is derived from an EMBL/GenBank/DDBJ whole genome shotgun (WGS) entry which is preliminary data.</text>
</comment>
<dbReference type="InterPro" id="IPR023780">
    <property type="entry name" value="Chromo_domain"/>
</dbReference>
<dbReference type="Pfam" id="PF17919">
    <property type="entry name" value="RT_RNaseH_2"/>
    <property type="match status" value="1"/>
</dbReference>
<protein>
    <submittedName>
        <fullName evidence="18">Uncharacterized protein</fullName>
    </submittedName>
</protein>
<dbReference type="InterPro" id="IPR001584">
    <property type="entry name" value="Integrase_cat-core"/>
</dbReference>
<comment type="subcellular location">
    <subcellularLocation>
        <location evidence="1">Nucleus</location>
    </subcellularLocation>
</comment>
<dbReference type="InterPro" id="IPR036397">
    <property type="entry name" value="RNaseH_sf"/>
</dbReference>
<dbReference type="GO" id="GO:0004190">
    <property type="term" value="F:aspartic-type endopeptidase activity"/>
    <property type="evidence" value="ECO:0007669"/>
    <property type="project" value="UniProtKB-KW"/>
</dbReference>
<keyword evidence="11" id="KW-0238">DNA-binding</keyword>
<dbReference type="GO" id="GO:0006508">
    <property type="term" value="P:proteolysis"/>
    <property type="evidence" value="ECO:0007669"/>
    <property type="project" value="UniProtKB-KW"/>
</dbReference>
<evidence type="ECO:0000256" key="10">
    <source>
        <dbReference type="ARBA" id="ARBA00022932"/>
    </source>
</evidence>
<dbReference type="PANTHER" id="PTHR37984">
    <property type="entry name" value="PROTEIN CBG26694"/>
    <property type="match status" value="1"/>
</dbReference>
<dbReference type="AlphaFoldDB" id="A0A8H7ID96"/>
<keyword evidence="3" id="KW-0479">Metal-binding</keyword>
<dbReference type="InterPro" id="IPR023779">
    <property type="entry name" value="Chromodomain_CS"/>
</dbReference>
<dbReference type="InterPro" id="IPR016197">
    <property type="entry name" value="Chromo-like_dom_sf"/>
</dbReference>
<keyword evidence="7" id="KW-0694">RNA-binding</keyword>
<dbReference type="PROSITE" id="PS50013">
    <property type="entry name" value="CHROMO_2"/>
    <property type="match status" value="1"/>
</dbReference>
<dbReference type="GO" id="GO:0046872">
    <property type="term" value="F:metal ion binding"/>
    <property type="evidence" value="ECO:0007669"/>
    <property type="project" value="UniProtKB-KW"/>
</dbReference>
<evidence type="ECO:0000313" key="19">
    <source>
        <dbReference type="Proteomes" id="UP000614334"/>
    </source>
</evidence>
<dbReference type="SUPFAM" id="SSF56672">
    <property type="entry name" value="DNA/RNA polymerases"/>
    <property type="match status" value="1"/>
</dbReference>
<evidence type="ECO:0000256" key="14">
    <source>
        <dbReference type="ARBA" id="ARBA00023268"/>
    </source>
</evidence>
<feature type="region of interest" description="Disordered" evidence="15">
    <location>
        <begin position="735"/>
        <end position="819"/>
    </location>
</feature>
<evidence type="ECO:0000256" key="8">
    <source>
        <dbReference type="ARBA" id="ARBA00022908"/>
    </source>
</evidence>
<feature type="compositionally biased region" description="Low complexity" evidence="15">
    <location>
        <begin position="741"/>
        <end position="767"/>
    </location>
</feature>
<keyword evidence="6" id="KW-0460">Magnesium</keyword>
<keyword evidence="5" id="KW-0378">Hydrolase</keyword>
<dbReference type="InterPro" id="IPR056924">
    <property type="entry name" value="SH3_Tf2-1"/>
</dbReference>
<evidence type="ECO:0000259" key="17">
    <source>
        <dbReference type="PROSITE" id="PS50994"/>
    </source>
</evidence>
<dbReference type="GO" id="GO:0003887">
    <property type="term" value="F:DNA-directed DNA polymerase activity"/>
    <property type="evidence" value="ECO:0007669"/>
    <property type="project" value="UniProtKB-KW"/>
</dbReference>
<keyword evidence="10" id="KW-0239">DNA-directed DNA polymerase</keyword>
<dbReference type="Gene3D" id="2.40.50.40">
    <property type="match status" value="1"/>
</dbReference>
<dbReference type="SUPFAM" id="SSF53098">
    <property type="entry name" value="Ribonuclease H-like"/>
    <property type="match status" value="1"/>
</dbReference>
<dbReference type="GO" id="GO:0006310">
    <property type="term" value="P:DNA recombination"/>
    <property type="evidence" value="ECO:0007669"/>
    <property type="project" value="UniProtKB-KW"/>
</dbReference>
<dbReference type="EMBL" id="JACYCF010000009">
    <property type="protein sequence ID" value="KAF8755010.1"/>
    <property type="molecule type" value="Genomic_DNA"/>
</dbReference>
<dbReference type="InterPro" id="IPR050951">
    <property type="entry name" value="Retrovirus_Pol_polyprotein"/>
</dbReference>
<dbReference type="SMART" id="SM00298">
    <property type="entry name" value="CHROMO"/>
    <property type="match status" value="1"/>
</dbReference>
<evidence type="ECO:0000256" key="12">
    <source>
        <dbReference type="ARBA" id="ARBA00023172"/>
    </source>
</evidence>
<keyword evidence="14" id="KW-0511">Multifunctional enzyme</keyword>